<proteinExistence type="predicted"/>
<dbReference type="GO" id="GO:0001682">
    <property type="term" value="P:tRNA 5'-leader removal"/>
    <property type="evidence" value="ECO:0007669"/>
    <property type="project" value="InterPro"/>
</dbReference>
<dbReference type="GO" id="GO:0000171">
    <property type="term" value="F:ribonuclease MRP activity"/>
    <property type="evidence" value="ECO:0007669"/>
    <property type="project" value="TreeGrafter"/>
</dbReference>
<dbReference type="GO" id="GO:0000447">
    <property type="term" value="P:endonucleolytic cleavage in ITS1 to separate SSU-rRNA from 5.8S rRNA and LSU-rRNA from tricistronic rRNA transcript (SSU-rRNA, 5.8S rRNA, LSU-rRNA)"/>
    <property type="evidence" value="ECO:0007669"/>
    <property type="project" value="TreeGrafter"/>
</dbReference>
<dbReference type="Proteomes" id="UP000028545">
    <property type="component" value="Unassembled WGS sequence"/>
</dbReference>
<feature type="compositionally biased region" description="Low complexity" evidence="1">
    <location>
        <begin position="28"/>
        <end position="37"/>
    </location>
</feature>
<dbReference type="KEGG" id="sapo:SAPIO_CDS0019"/>
<dbReference type="GO" id="GO:0000172">
    <property type="term" value="C:ribonuclease MRP complex"/>
    <property type="evidence" value="ECO:0007669"/>
    <property type="project" value="TreeGrafter"/>
</dbReference>
<gene>
    <name evidence="2" type="ORF">SAPIO_CDS0019</name>
</gene>
<dbReference type="EMBL" id="JOWA01000011">
    <property type="protein sequence ID" value="KEZ46743.1"/>
    <property type="molecule type" value="Genomic_DNA"/>
</dbReference>
<dbReference type="GO" id="GO:0004526">
    <property type="term" value="F:ribonuclease P activity"/>
    <property type="evidence" value="ECO:0007669"/>
    <property type="project" value="TreeGrafter"/>
</dbReference>
<dbReference type="RefSeq" id="XP_016646542.1">
    <property type="nucleotide sequence ID" value="XM_016782909.1"/>
</dbReference>
<sequence length="311" mass="34879">MFSFPTPSVYQSSKCSVTYGQMSHISPTNTTTAASATTEDESPRRPEKGKPWTAILAQDFIHSIDLVLPEESYEILQSDVLGNLVPPPSFRVTMPLAKIFDHAFYLDYIKSGKLTMYLDRETYERAGLVGEPHGVKGKREGKPRWKMKIDFLKASSATKVAIQPSSSPTLITSSPSFEGLLQELASCDKLEFEETAADLYEWFSLVRLDSPRVEFGDEIDPYLSRYEVPRSSDGAQTCKLRRVTWKGFMSATWARTALAEIVASLPFKSWLVFSATSFSKGTTARDNAECTFFRPPSSGGQYILWEVRRDV</sequence>
<evidence type="ECO:0000313" key="2">
    <source>
        <dbReference type="EMBL" id="KEZ46743.1"/>
    </source>
</evidence>
<keyword evidence="3" id="KW-1185">Reference proteome</keyword>
<dbReference type="InterPro" id="IPR013893">
    <property type="entry name" value="RNase_P_Rpp40"/>
</dbReference>
<accession>A0A084GHD1</accession>
<dbReference type="HOGENOM" id="CLU_048755_0_0_1"/>
<feature type="region of interest" description="Disordered" evidence="1">
    <location>
        <begin position="26"/>
        <end position="49"/>
    </location>
</feature>
<comment type="caution">
    <text evidence="2">The sequence shown here is derived from an EMBL/GenBank/DDBJ whole genome shotgun (WGS) entry which is preliminary data.</text>
</comment>
<dbReference type="PANTHER" id="PTHR15396:SF1">
    <property type="entry name" value="RIBONUCLEASE P PROTEIN SUBUNIT P40"/>
    <property type="match status" value="1"/>
</dbReference>
<evidence type="ECO:0000256" key="1">
    <source>
        <dbReference type="SAM" id="MobiDB-lite"/>
    </source>
</evidence>
<dbReference type="Pfam" id="PF08584">
    <property type="entry name" value="Ribonuc_P_40"/>
    <property type="match status" value="2"/>
</dbReference>
<evidence type="ECO:0000313" key="3">
    <source>
        <dbReference type="Proteomes" id="UP000028545"/>
    </source>
</evidence>
<dbReference type="AlphaFoldDB" id="A0A084GHD1"/>
<dbReference type="VEuPathDB" id="FungiDB:SAPIO_CDS0019"/>
<dbReference type="OMA" id="DVDPYLC"/>
<dbReference type="PANTHER" id="PTHR15396">
    <property type="entry name" value="RIBONUCLEASE P PROTEIN SUBUNIT P40"/>
    <property type="match status" value="1"/>
</dbReference>
<name>A0A084GHD1_PSEDA</name>
<protein>
    <submittedName>
        <fullName evidence="2">Uncharacterized protein</fullName>
    </submittedName>
</protein>
<dbReference type="GeneID" id="27718171"/>
<dbReference type="GO" id="GO:0030681">
    <property type="term" value="C:multimeric ribonuclease P complex"/>
    <property type="evidence" value="ECO:0007669"/>
    <property type="project" value="TreeGrafter"/>
</dbReference>
<organism evidence="2 3">
    <name type="scientific">Pseudallescheria apiosperma</name>
    <name type="common">Scedosporium apiospermum</name>
    <dbReference type="NCBI Taxonomy" id="563466"/>
    <lineage>
        <taxon>Eukaryota</taxon>
        <taxon>Fungi</taxon>
        <taxon>Dikarya</taxon>
        <taxon>Ascomycota</taxon>
        <taxon>Pezizomycotina</taxon>
        <taxon>Sordariomycetes</taxon>
        <taxon>Hypocreomycetidae</taxon>
        <taxon>Microascales</taxon>
        <taxon>Microascaceae</taxon>
        <taxon>Scedosporium</taxon>
    </lineage>
</organism>
<dbReference type="OrthoDB" id="63112at2759"/>
<reference evidence="2 3" key="1">
    <citation type="journal article" date="2014" name="Genome Announc.">
        <title>Draft genome sequence of the pathogenic fungus Scedosporium apiospermum.</title>
        <authorList>
            <person name="Vandeputte P."/>
            <person name="Ghamrawi S."/>
            <person name="Rechenmann M."/>
            <person name="Iltis A."/>
            <person name="Giraud S."/>
            <person name="Fleury M."/>
            <person name="Thornton C."/>
            <person name="Delhaes L."/>
            <person name="Meyer W."/>
            <person name="Papon N."/>
            <person name="Bouchara J.P."/>
        </authorList>
    </citation>
    <scope>NUCLEOTIDE SEQUENCE [LARGE SCALE GENOMIC DNA]</scope>
    <source>
        <strain evidence="2 3">IHEM 14462</strain>
    </source>
</reference>